<protein>
    <recommendedName>
        <fullName evidence="3">DSC E3 ubiquitin ligase complex subunit 3 C-terminal domain-containing protein</fullName>
    </recommendedName>
</protein>
<evidence type="ECO:0000256" key="2">
    <source>
        <dbReference type="SAM" id="Phobius"/>
    </source>
</evidence>
<keyword evidence="2" id="KW-0472">Membrane</keyword>
<evidence type="ECO:0000256" key="1">
    <source>
        <dbReference type="SAM" id="MobiDB-lite"/>
    </source>
</evidence>
<dbReference type="PANTHER" id="PTHR28049">
    <property type="entry name" value="TRANSMEMBRANE PROTEIN YOR223W"/>
    <property type="match status" value="1"/>
</dbReference>
<keyword evidence="5" id="KW-1185">Reference proteome</keyword>
<dbReference type="AlphaFoldDB" id="A0A1X7R3H7"/>
<dbReference type="InterPro" id="IPR045226">
    <property type="entry name" value="Dsc3"/>
</dbReference>
<dbReference type="OrthoDB" id="2556122at2759"/>
<feature type="compositionally biased region" description="Acidic residues" evidence="1">
    <location>
        <begin position="177"/>
        <end position="191"/>
    </location>
</feature>
<reference evidence="4 5" key="1">
    <citation type="submission" date="2017-04" db="EMBL/GenBank/DDBJ databases">
        <authorList>
            <person name="Afonso C.L."/>
            <person name="Miller P.J."/>
            <person name="Scott M.A."/>
            <person name="Spackman E."/>
            <person name="Goraichik I."/>
            <person name="Dimitrov K.M."/>
            <person name="Suarez D.L."/>
            <person name="Swayne D.E."/>
        </authorList>
    </citation>
    <scope>NUCLEOTIDE SEQUENCE [LARGE SCALE GENOMIC DNA]</scope>
</reference>
<proteinExistence type="predicted"/>
<feature type="region of interest" description="Disordered" evidence="1">
    <location>
        <begin position="168"/>
        <end position="204"/>
    </location>
</feature>
<evidence type="ECO:0000313" key="4">
    <source>
        <dbReference type="EMBL" id="SMN20228.1"/>
    </source>
</evidence>
<dbReference type="PANTHER" id="PTHR28049:SF1">
    <property type="entry name" value="DSC E3 UBIQUITIN LIGASE COMPLEX SUBUNIT 3"/>
    <property type="match status" value="1"/>
</dbReference>
<evidence type="ECO:0000313" key="5">
    <source>
        <dbReference type="Proteomes" id="UP000196158"/>
    </source>
</evidence>
<dbReference type="Pfam" id="PF13373">
    <property type="entry name" value="Dsc3_C"/>
    <property type="match status" value="1"/>
</dbReference>
<organism evidence="4 5">
    <name type="scientific">Maudiozyma saulgeensis</name>
    <dbReference type="NCBI Taxonomy" id="1789683"/>
    <lineage>
        <taxon>Eukaryota</taxon>
        <taxon>Fungi</taxon>
        <taxon>Dikarya</taxon>
        <taxon>Ascomycota</taxon>
        <taxon>Saccharomycotina</taxon>
        <taxon>Saccharomycetes</taxon>
        <taxon>Saccharomycetales</taxon>
        <taxon>Saccharomycetaceae</taxon>
        <taxon>Maudiozyma</taxon>
    </lineage>
</organism>
<feature type="transmembrane region" description="Helical" evidence="2">
    <location>
        <begin position="238"/>
        <end position="256"/>
    </location>
</feature>
<feature type="domain" description="DSC E3 ubiquitin ligase complex subunit 3 C-terminal" evidence="3">
    <location>
        <begin position="140"/>
        <end position="284"/>
    </location>
</feature>
<dbReference type="GO" id="GO:0044695">
    <property type="term" value="C:Dsc E3 ubiquitin ligase complex"/>
    <property type="evidence" value="ECO:0007669"/>
    <property type="project" value="InterPro"/>
</dbReference>
<feature type="compositionally biased region" description="Low complexity" evidence="1">
    <location>
        <begin position="192"/>
        <end position="203"/>
    </location>
</feature>
<keyword evidence="2" id="KW-0812">Transmembrane</keyword>
<feature type="region of interest" description="Disordered" evidence="1">
    <location>
        <begin position="114"/>
        <end position="138"/>
    </location>
</feature>
<sequence length="288" mass="32733">MSTEQLLTKKNSNDNRKYIKILFTDETIQPLLLDITNIPLSHISLKSLRQTIRNIKTNETTDRTLRFLRSGSIITESFYKAQINNYLKSQNYEPFFVHCVIGVDQIRDSTEIQSYEQQDDDGISHLGGTQNQNGNGMGAIGFDRLRSVGFSDEEIDLLRSQFRSTYGDLENRGNDNDTNDDLNGDGTDNDNNENNNNNNTGTTDIRELEEQWMENGVGDNDDRFNSVPNANFKHNIDLLIGISVGFTFGIFSLVIMKFEGLFNKRQKMSIFAGLIVNVIFSLLRSTDE</sequence>
<name>A0A1X7R3H7_9SACH</name>
<gene>
    <name evidence="4" type="ORF">KASA_0N01716G</name>
</gene>
<dbReference type="Proteomes" id="UP000196158">
    <property type="component" value="Unassembled WGS sequence"/>
</dbReference>
<keyword evidence="2" id="KW-1133">Transmembrane helix</keyword>
<accession>A0A1X7R3H7</accession>
<dbReference type="GO" id="GO:0005783">
    <property type="term" value="C:endoplasmic reticulum"/>
    <property type="evidence" value="ECO:0007669"/>
    <property type="project" value="TreeGrafter"/>
</dbReference>
<dbReference type="InterPro" id="IPR025390">
    <property type="entry name" value="Dsc3_C"/>
</dbReference>
<dbReference type="EMBL" id="FXLY01000005">
    <property type="protein sequence ID" value="SMN20228.1"/>
    <property type="molecule type" value="Genomic_DNA"/>
</dbReference>
<feature type="transmembrane region" description="Helical" evidence="2">
    <location>
        <begin position="268"/>
        <end position="286"/>
    </location>
</feature>
<evidence type="ECO:0000259" key="3">
    <source>
        <dbReference type="Pfam" id="PF13373"/>
    </source>
</evidence>